<protein>
    <submittedName>
        <fullName evidence="3">Uncharacterized protein</fullName>
    </submittedName>
</protein>
<proteinExistence type="predicted"/>
<keyword evidence="2" id="KW-0812">Transmembrane</keyword>
<feature type="transmembrane region" description="Helical" evidence="2">
    <location>
        <begin position="66"/>
        <end position="86"/>
    </location>
</feature>
<sequence length="261" mass="27376">MNERSEHSEHHEQAVFVTDPSGPGETGLEQAVRATLEQHAACIALQDPPAARLLKRGRDRRRRRDALRVTGVLAMVCAGVLGIHSVSAAGSGRATAATPQVVGVTTRPTGSASAAAGYHAMLPRNWKPGAKLPLSTYSSVPRWVTATNAATELGGDKAKGHHVNLGMSPDPTTCLTLGSNPIVWPEGYYAEGTPLVVFDPKGRPVYVVDQGLTGVDGPAELGFGDGLHLLPGLDVSHCTAEAANGMEPYALAMIFPDTPHQ</sequence>
<organism evidence="3 4">
    <name type="scientific">Actinospica acidithermotolerans</name>
    <dbReference type="NCBI Taxonomy" id="2828514"/>
    <lineage>
        <taxon>Bacteria</taxon>
        <taxon>Bacillati</taxon>
        <taxon>Actinomycetota</taxon>
        <taxon>Actinomycetes</taxon>
        <taxon>Catenulisporales</taxon>
        <taxon>Actinospicaceae</taxon>
        <taxon>Actinospica</taxon>
    </lineage>
</organism>
<feature type="region of interest" description="Disordered" evidence="1">
    <location>
        <begin position="1"/>
        <end position="27"/>
    </location>
</feature>
<evidence type="ECO:0000256" key="1">
    <source>
        <dbReference type="SAM" id="MobiDB-lite"/>
    </source>
</evidence>
<keyword evidence="2" id="KW-1133">Transmembrane helix</keyword>
<comment type="caution">
    <text evidence="3">The sequence shown here is derived from an EMBL/GenBank/DDBJ whole genome shotgun (WGS) entry which is preliminary data.</text>
</comment>
<dbReference type="RefSeq" id="WP_212517416.1">
    <property type="nucleotide sequence ID" value="NZ_JAGSOH010000015.1"/>
</dbReference>
<reference evidence="3" key="1">
    <citation type="submission" date="2021-04" db="EMBL/GenBank/DDBJ databases">
        <title>Genome based classification of Actinospica acidithermotolerans sp. nov., an actinobacterium isolated from an Indonesian hot spring.</title>
        <authorList>
            <person name="Kusuma A.B."/>
            <person name="Putra K.E."/>
            <person name="Nafisah S."/>
            <person name="Loh J."/>
            <person name="Nouioui I."/>
            <person name="Goodfellow M."/>
        </authorList>
    </citation>
    <scope>NUCLEOTIDE SEQUENCE</scope>
    <source>
        <strain evidence="3">MGRD01-02</strain>
    </source>
</reference>
<name>A0A941EEF2_9ACTN</name>
<dbReference type="Proteomes" id="UP000676325">
    <property type="component" value="Unassembled WGS sequence"/>
</dbReference>
<gene>
    <name evidence="3" type="ORF">KDK95_08130</name>
</gene>
<keyword evidence="4" id="KW-1185">Reference proteome</keyword>
<evidence type="ECO:0000313" key="4">
    <source>
        <dbReference type="Proteomes" id="UP000676325"/>
    </source>
</evidence>
<accession>A0A941EEF2</accession>
<feature type="compositionally biased region" description="Basic and acidic residues" evidence="1">
    <location>
        <begin position="1"/>
        <end position="13"/>
    </location>
</feature>
<evidence type="ECO:0000256" key="2">
    <source>
        <dbReference type="SAM" id="Phobius"/>
    </source>
</evidence>
<dbReference type="EMBL" id="JAGSOH010000015">
    <property type="protein sequence ID" value="MBR7826264.1"/>
    <property type="molecule type" value="Genomic_DNA"/>
</dbReference>
<dbReference type="AlphaFoldDB" id="A0A941EEF2"/>
<evidence type="ECO:0000313" key="3">
    <source>
        <dbReference type="EMBL" id="MBR7826264.1"/>
    </source>
</evidence>
<keyword evidence="2" id="KW-0472">Membrane</keyword>